<accession>A0A1T2KYF7</accession>
<evidence type="ECO:0000256" key="3">
    <source>
        <dbReference type="ARBA" id="ARBA00022801"/>
    </source>
</evidence>
<dbReference type="AlphaFoldDB" id="A0A1T2KYF7"/>
<dbReference type="Pfam" id="PF04231">
    <property type="entry name" value="Endonuclease_1"/>
    <property type="match status" value="1"/>
</dbReference>
<comment type="similarity">
    <text evidence="1">Belongs to the EndA/NucM nuclease family.</text>
</comment>
<protein>
    <recommendedName>
        <fullName evidence="6">Endonuclease I</fullName>
    </recommendedName>
</protein>
<gene>
    <name evidence="4" type="ORF">BOW51_00250</name>
</gene>
<dbReference type="EMBL" id="MPRJ01000001">
    <property type="protein sequence ID" value="OOZ37875.1"/>
    <property type="molecule type" value="Genomic_DNA"/>
</dbReference>
<organism evidence="4 5">
    <name type="scientific">Solemya velesiana gill symbiont</name>
    <dbReference type="NCBI Taxonomy" id="1918948"/>
    <lineage>
        <taxon>Bacteria</taxon>
        <taxon>Pseudomonadati</taxon>
        <taxon>Pseudomonadota</taxon>
        <taxon>Gammaproteobacteria</taxon>
        <taxon>sulfur-oxidizing symbionts</taxon>
    </lineage>
</organism>
<keyword evidence="2" id="KW-0540">Nuclease</keyword>
<name>A0A1T2KYF7_9GAMM</name>
<dbReference type="InterPro" id="IPR044925">
    <property type="entry name" value="His-Me_finger_sf"/>
</dbReference>
<evidence type="ECO:0000256" key="1">
    <source>
        <dbReference type="ARBA" id="ARBA00006429"/>
    </source>
</evidence>
<evidence type="ECO:0000313" key="5">
    <source>
        <dbReference type="Proteomes" id="UP000190896"/>
    </source>
</evidence>
<evidence type="ECO:0000256" key="2">
    <source>
        <dbReference type="ARBA" id="ARBA00022722"/>
    </source>
</evidence>
<proteinExistence type="inferred from homology"/>
<dbReference type="PANTHER" id="PTHR33607:SF2">
    <property type="entry name" value="ENDONUCLEASE-1"/>
    <property type="match status" value="1"/>
</dbReference>
<dbReference type="PANTHER" id="PTHR33607">
    <property type="entry name" value="ENDONUCLEASE-1"/>
    <property type="match status" value="1"/>
</dbReference>
<keyword evidence="3" id="KW-0378">Hydrolase</keyword>
<evidence type="ECO:0000313" key="4">
    <source>
        <dbReference type="EMBL" id="OOZ37875.1"/>
    </source>
</evidence>
<dbReference type="GO" id="GO:0004518">
    <property type="term" value="F:nuclease activity"/>
    <property type="evidence" value="ECO:0007669"/>
    <property type="project" value="UniProtKB-KW"/>
</dbReference>
<dbReference type="RefSeq" id="WP_078485526.1">
    <property type="nucleotide sequence ID" value="NZ_MPRJ01000001.1"/>
</dbReference>
<keyword evidence="5" id="KW-1185">Reference proteome</keyword>
<comment type="caution">
    <text evidence="4">The sequence shown here is derived from an EMBL/GenBank/DDBJ whole genome shotgun (WGS) entry which is preliminary data.</text>
</comment>
<evidence type="ECO:0008006" key="6">
    <source>
        <dbReference type="Google" id="ProtNLM"/>
    </source>
</evidence>
<dbReference type="PROSITE" id="PS51257">
    <property type="entry name" value="PROKAR_LIPOPROTEIN"/>
    <property type="match status" value="1"/>
</dbReference>
<dbReference type="InterPro" id="IPR007346">
    <property type="entry name" value="Endonuclease-I"/>
</dbReference>
<reference evidence="4 5" key="1">
    <citation type="submission" date="2016-11" db="EMBL/GenBank/DDBJ databases">
        <title>Mixed transmission modes and dynamic genome evolution in an obligate animal-bacterial symbiosis.</title>
        <authorList>
            <person name="Russell S.L."/>
            <person name="Corbett-Detig R.B."/>
            <person name="Cavanaugh C.M."/>
        </authorList>
    </citation>
    <scope>NUCLEOTIDE SEQUENCE [LARGE SCALE GENOMIC DNA]</scope>
    <source>
        <strain evidence="4">Se-Cadez</strain>
    </source>
</reference>
<sequence length="221" mass="25762">MTSKTRNRLLAILIAVTTTSCNAEKGQTRLKEYMEVFPYFWGEVYARGGETLYCGRKFGANKGKGINIEHVFPMAWAMKAEGCSSRKQCRRSSSRFNRIEADLHNLYPSRSHINEARGAMPYGMVDGERRRFGPCDFEVNERKRRVEPRPASRGNIARAMFYMHETYGLKIFKRQGKLLKRWNLEDPPDREEQRRNERIEKIQGTRNRFIDAPDAAEKLAF</sequence>
<dbReference type="SUPFAM" id="SSF54060">
    <property type="entry name" value="His-Me finger endonucleases"/>
    <property type="match status" value="1"/>
</dbReference>
<dbReference type="Proteomes" id="UP000190896">
    <property type="component" value="Unassembled WGS sequence"/>
</dbReference>
<dbReference type="GO" id="GO:0016787">
    <property type="term" value="F:hydrolase activity"/>
    <property type="evidence" value="ECO:0007669"/>
    <property type="project" value="UniProtKB-KW"/>
</dbReference>